<protein>
    <submittedName>
        <fullName evidence="1">Flagellar protein</fullName>
    </submittedName>
</protein>
<dbReference type="Proteomes" id="UP000092687">
    <property type="component" value="Chromosome"/>
</dbReference>
<dbReference type="KEGG" id="phc:BBI08_13540"/>
<proteinExistence type="predicted"/>
<dbReference type="EMBL" id="CP016537">
    <property type="protein sequence ID" value="ANU14810.1"/>
    <property type="molecule type" value="Genomic_DNA"/>
</dbReference>
<dbReference type="STRING" id="1215089.BBI08_13540"/>
<accession>A0A1C7DT34</accession>
<evidence type="ECO:0000313" key="1">
    <source>
        <dbReference type="EMBL" id="ANU14810.1"/>
    </source>
</evidence>
<name>A0A1C7DT34_9BACL</name>
<dbReference type="RefSeq" id="WP_040851364.1">
    <property type="nucleotide sequence ID" value="NZ_CP016537.2"/>
</dbReference>
<dbReference type="OrthoDB" id="1739831at2"/>
<evidence type="ECO:0000313" key="2">
    <source>
        <dbReference type="Proteomes" id="UP000092687"/>
    </source>
</evidence>
<keyword evidence="1" id="KW-0966">Cell projection</keyword>
<keyword evidence="2" id="KW-1185">Reference proteome</keyword>
<reference evidence="1" key="1">
    <citation type="submission" date="2016-10" db="EMBL/GenBank/DDBJ databases">
        <authorList>
            <person name="de Groot N.N."/>
        </authorList>
    </citation>
    <scope>NUCLEOTIDE SEQUENCE</scope>
    <source>
        <strain evidence="1">DSM 24743</strain>
    </source>
</reference>
<dbReference type="AlphaFoldDB" id="A0A1C7DT34"/>
<keyword evidence="1" id="KW-0969">Cilium</keyword>
<keyword evidence="1" id="KW-0282">Flagellum</keyword>
<sequence>MGANQLSNCRICGTLFLKDYTDCCIDCYKEIEEDFKLVTDFLRNSYNRNANIQEVSQFTNIPVKQIADFIRDGRIYAEDYPNLGYPCQRCDKLIKRQMLCKECFETFKEEIDRTVKTGMFMQKTGKKLIEPQSDVQYWKLRK</sequence>
<gene>
    <name evidence="1" type="ORF">BBI08_13540</name>
</gene>
<organism evidence="1 2">
    <name type="scientific">Planococcus halocryophilus</name>
    <dbReference type="NCBI Taxonomy" id="1215089"/>
    <lineage>
        <taxon>Bacteria</taxon>
        <taxon>Bacillati</taxon>
        <taxon>Bacillota</taxon>
        <taxon>Bacilli</taxon>
        <taxon>Bacillales</taxon>
        <taxon>Caryophanaceae</taxon>
        <taxon>Planococcus</taxon>
    </lineage>
</organism>